<proteinExistence type="predicted"/>
<dbReference type="Gene3D" id="2.40.160.130">
    <property type="entry name" value="Capsule assembly protein Wzi"/>
    <property type="match status" value="1"/>
</dbReference>
<comment type="caution">
    <text evidence="2">The sequence shown here is derived from an EMBL/GenBank/DDBJ whole genome shotgun (WGS) entry which is preliminary data.</text>
</comment>
<reference evidence="2 3" key="1">
    <citation type="submission" date="2018-07" db="EMBL/GenBank/DDBJ databases">
        <title>Leeuwenhoekiella genomics.</title>
        <authorList>
            <person name="Tahon G."/>
            <person name="Willems A."/>
        </authorList>
    </citation>
    <scope>NUCLEOTIDE SEQUENCE [LARGE SCALE GENOMIC DNA]</scope>
    <source>
        <strain evidence="2 3">R-50232</strain>
    </source>
</reference>
<evidence type="ECO:0000313" key="3">
    <source>
        <dbReference type="Proteomes" id="UP000289821"/>
    </source>
</evidence>
<keyword evidence="3" id="KW-1185">Reference proteome</keyword>
<organism evidence="2 3">
    <name type="scientific">Leeuwenhoekiella aestuarii</name>
    <dbReference type="NCBI Taxonomy" id="2249426"/>
    <lineage>
        <taxon>Bacteria</taxon>
        <taxon>Pseudomonadati</taxon>
        <taxon>Bacteroidota</taxon>
        <taxon>Flavobacteriia</taxon>
        <taxon>Flavobacteriales</taxon>
        <taxon>Flavobacteriaceae</taxon>
        <taxon>Leeuwenhoekiella</taxon>
    </lineage>
</organism>
<evidence type="ECO:0000256" key="1">
    <source>
        <dbReference type="SAM" id="SignalP"/>
    </source>
</evidence>
<dbReference type="AlphaFoldDB" id="A0A4Q0NSR1"/>
<feature type="signal peptide" evidence="1">
    <location>
        <begin position="1"/>
        <end position="21"/>
    </location>
</feature>
<protein>
    <submittedName>
        <fullName evidence="2">Protein involved in gliding motility RemB</fullName>
    </submittedName>
</protein>
<accession>A0A4Q0NSR1</accession>
<dbReference type="Proteomes" id="UP000289821">
    <property type="component" value="Unassembled WGS sequence"/>
</dbReference>
<gene>
    <name evidence="2" type="ORF">DSM04_104215</name>
</gene>
<keyword evidence="1" id="KW-0732">Signal</keyword>
<dbReference type="InterPro" id="IPR038636">
    <property type="entry name" value="Wzi_sf"/>
</dbReference>
<evidence type="ECO:0000313" key="2">
    <source>
        <dbReference type="EMBL" id="RXG14109.1"/>
    </source>
</evidence>
<dbReference type="EMBL" id="QOVI01000004">
    <property type="protein sequence ID" value="RXG14109.1"/>
    <property type="molecule type" value="Genomic_DNA"/>
</dbReference>
<dbReference type="RefSeq" id="WP_128761530.1">
    <property type="nucleotide sequence ID" value="NZ_QOVI01000004.1"/>
</dbReference>
<sequence length="705" mass="80907">MKLKTLAVFAVSLFLSTLGYSQIINGNFEKYPVFKECEGIDASAAKSCFNQTLISKIKADFKVPQYVIDEKYSGDIVVLFEVTKEGDFEVLNVTAVYEDLREEIGKIFNSLPQVKPATYNGRATYMQFSMPIPISALLDKEIPDLKYGSTENLSEAKPVEQLASEYDSIKTFPFQNREYDSQLFIPFSHQTYSRFDKEMNVVGTNSHTSTKPFIYSDVNRYYNFKEKRENLYKEKTSWFGRKLWNEHMVTLQGDDYWFTLDPAADLQLGFETADNEDKSFTYNNTRAVIFQGGLGEKLNFYTVFYESQGNFTGYFNRYARSIAPDGGNPAIVPGRGIAAEAADGNFDYPVAEAYLSYSPSKYFNFQFGHGKNFIGDGYRSLLLSDNASPYPFFKMSTTFWKFRYTNTWMSLRDVRSDVVEDGSFRTKFMANHYLSFNATKRLNIGLFENVIWTNDNDRGFDLNYLNPIIFYRAIEFSTGSRGGNALIGLSAKYKFSDHFNAYAQIIIDEFSTGAVFSSTKSYQNKQGVQVGFKYYDAFNIENLQLQFEFNQVRPYVYSNNEIVLNYGHNNQSMAHLWGANFREFIAIARYQNDRWYGTAKVVYGKRGFEIGDIDDVYYGGSIYGNDENIPSEFGIEIGQGNAANTFIGNVELGYIVNPSTNFKIYTNVLYRNNTIAAYDAVNLEESTVWVNFGIRTDIFNWYFDY</sequence>
<feature type="chain" id="PRO_5020989486" evidence="1">
    <location>
        <begin position="22"/>
        <end position="705"/>
    </location>
</feature>
<dbReference type="OrthoDB" id="9808260at2"/>
<name>A0A4Q0NSR1_9FLAO</name>